<sequence>MNNLKSILFQFFAAILLIMGIKQFYIFIELDLLELITSLGKDNFAYFAEKSDKFGISNKLKRLIYFKIILGFIAVAINYLILFIIAYKKHLNWNISLGITIIVGVLHYFKFLEISPISIIKISLISAYIIPAIICIILSIICYLIAYKSSSNSKSVL</sequence>
<reference evidence="2" key="1">
    <citation type="submission" date="2020-10" db="EMBL/GenBank/DDBJ databases">
        <authorList>
            <person name="Lu T."/>
            <person name="Wang Q."/>
            <person name="Han X."/>
        </authorList>
    </citation>
    <scope>NUCLEOTIDE SEQUENCE</scope>
    <source>
        <strain evidence="2">WQ 117</strain>
    </source>
</reference>
<proteinExistence type="predicted"/>
<dbReference type="EMBL" id="JADGIK010000002">
    <property type="protein sequence ID" value="MBF0596664.1"/>
    <property type="molecule type" value="Genomic_DNA"/>
</dbReference>
<keyword evidence="1" id="KW-0812">Transmembrane</keyword>
<evidence type="ECO:0000313" key="3">
    <source>
        <dbReference type="Proteomes" id="UP000608754"/>
    </source>
</evidence>
<gene>
    <name evidence="2" type="ORF">IM532_04260</name>
</gene>
<keyword evidence="1" id="KW-0472">Membrane</keyword>
<name>A0A8J7FP16_9FLAO</name>
<evidence type="ECO:0000313" key="2">
    <source>
        <dbReference type="EMBL" id="MBF0596664.1"/>
    </source>
</evidence>
<dbReference type="AlphaFoldDB" id="A0A8J7FP16"/>
<feature type="transmembrane region" description="Helical" evidence="1">
    <location>
        <begin position="6"/>
        <end position="28"/>
    </location>
</feature>
<evidence type="ECO:0000256" key="1">
    <source>
        <dbReference type="SAM" id="Phobius"/>
    </source>
</evidence>
<comment type="caution">
    <text evidence="2">The sequence shown here is derived from an EMBL/GenBank/DDBJ whole genome shotgun (WGS) entry which is preliminary data.</text>
</comment>
<feature type="transmembrane region" description="Helical" evidence="1">
    <location>
        <begin position="93"/>
        <end position="112"/>
    </location>
</feature>
<keyword evidence="1" id="KW-1133">Transmembrane helix</keyword>
<feature type="transmembrane region" description="Helical" evidence="1">
    <location>
        <begin position="63"/>
        <end position="87"/>
    </location>
</feature>
<keyword evidence="3" id="KW-1185">Reference proteome</keyword>
<protein>
    <submittedName>
        <fullName evidence="2">Uncharacterized protein</fullName>
    </submittedName>
</protein>
<feature type="transmembrane region" description="Helical" evidence="1">
    <location>
        <begin position="124"/>
        <end position="147"/>
    </location>
</feature>
<dbReference type="RefSeq" id="WP_194182192.1">
    <property type="nucleotide sequence ID" value="NZ_JADGIK010000002.1"/>
</dbReference>
<accession>A0A8J7FP16</accession>
<organism evidence="2 3">
    <name type="scientific">Faecalibacter rhinopitheci</name>
    <dbReference type="NCBI Taxonomy" id="2779678"/>
    <lineage>
        <taxon>Bacteria</taxon>
        <taxon>Pseudomonadati</taxon>
        <taxon>Bacteroidota</taxon>
        <taxon>Flavobacteriia</taxon>
        <taxon>Flavobacteriales</taxon>
        <taxon>Weeksellaceae</taxon>
        <taxon>Faecalibacter</taxon>
    </lineage>
</organism>
<dbReference type="Proteomes" id="UP000608754">
    <property type="component" value="Unassembled WGS sequence"/>
</dbReference>